<protein>
    <submittedName>
        <fullName evidence="2">Uncharacterized protein</fullName>
    </submittedName>
</protein>
<feature type="region of interest" description="Disordered" evidence="1">
    <location>
        <begin position="252"/>
        <end position="310"/>
    </location>
</feature>
<sequence>MNNLQAQYEQNQQTGGAVAQSSASREMEEVKGQIFMARQFPRNVFQAENRILDACKRPALAQGAIYSYPRGGTKVTGPSIRLAEVLAQNWGNLSFGVQEIEQREGESVAKAFCWDLETNVRQEKIFTVPHSRKANGKLQKLNDPRDIYELVANNGSRRVRACILGVIPGDIVEKAVEECNKTMAGANETPLKDRIANGIKAFKENYKVTQEQIEEKFGYNVASFSETDYVELINIFNSLKDGMAKPADIFSKKQPADKQSKEQPKSNLTEAFEENETKDVGTSGNGAEQMEKEDVKADDSDSEQASFDIS</sequence>
<name>A0ABW3NG48_9BACI</name>
<reference evidence="3" key="1">
    <citation type="journal article" date="2019" name="Int. J. Syst. Evol. Microbiol.">
        <title>The Global Catalogue of Microorganisms (GCM) 10K type strain sequencing project: providing services to taxonomists for standard genome sequencing and annotation.</title>
        <authorList>
            <consortium name="The Broad Institute Genomics Platform"/>
            <consortium name="The Broad Institute Genome Sequencing Center for Infectious Disease"/>
            <person name="Wu L."/>
            <person name="Ma J."/>
        </authorList>
    </citation>
    <scope>NUCLEOTIDE SEQUENCE [LARGE SCALE GENOMIC DNA]</scope>
    <source>
        <strain evidence="3">CCUG 56608</strain>
    </source>
</reference>
<organism evidence="2 3">
    <name type="scientific">Oceanobacillus locisalsi</name>
    <dbReference type="NCBI Taxonomy" id="546107"/>
    <lineage>
        <taxon>Bacteria</taxon>
        <taxon>Bacillati</taxon>
        <taxon>Bacillota</taxon>
        <taxon>Bacilli</taxon>
        <taxon>Bacillales</taxon>
        <taxon>Bacillaceae</taxon>
        <taxon>Oceanobacillus</taxon>
    </lineage>
</organism>
<proteinExistence type="predicted"/>
<evidence type="ECO:0000313" key="3">
    <source>
        <dbReference type="Proteomes" id="UP001597041"/>
    </source>
</evidence>
<gene>
    <name evidence="2" type="ORF">ACFQ19_11520</name>
</gene>
<evidence type="ECO:0000256" key="1">
    <source>
        <dbReference type="SAM" id="MobiDB-lite"/>
    </source>
</evidence>
<dbReference type="RefSeq" id="WP_379592233.1">
    <property type="nucleotide sequence ID" value="NZ_JBHTKK010000013.1"/>
</dbReference>
<feature type="compositionally biased region" description="Basic and acidic residues" evidence="1">
    <location>
        <begin position="289"/>
        <end position="299"/>
    </location>
</feature>
<dbReference type="Proteomes" id="UP001597041">
    <property type="component" value="Unassembled WGS sequence"/>
</dbReference>
<feature type="compositionally biased region" description="Basic and acidic residues" evidence="1">
    <location>
        <begin position="252"/>
        <end position="264"/>
    </location>
</feature>
<comment type="caution">
    <text evidence="2">The sequence shown here is derived from an EMBL/GenBank/DDBJ whole genome shotgun (WGS) entry which is preliminary data.</text>
</comment>
<keyword evidence="3" id="KW-1185">Reference proteome</keyword>
<dbReference type="EMBL" id="JBHTKK010000013">
    <property type="protein sequence ID" value="MFD1066654.1"/>
    <property type="molecule type" value="Genomic_DNA"/>
</dbReference>
<accession>A0ABW3NG48</accession>
<evidence type="ECO:0000313" key="2">
    <source>
        <dbReference type="EMBL" id="MFD1066654.1"/>
    </source>
</evidence>
<feature type="region of interest" description="Disordered" evidence="1">
    <location>
        <begin position="1"/>
        <end position="23"/>
    </location>
</feature>